<comment type="caution">
    <text evidence="1">The sequence shown here is derived from an EMBL/GenBank/DDBJ whole genome shotgun (WGS) entry which is preliminary data.</text>
</comment>
<reference evidence="1 2" key="1">
    <citation type="journal article" date="2021" name="Hortic Res">
        <title>High-quality reference genome and annotation aids understanding of berry development for evergreen blueberry (Vaccinium darrowii).</title>
        <authorList>
            <person name="Yu J."/>
            <person name="Hulse-Kemp A.M."/>
            <person name="Babiker E."/>
            <person name="Staton M."/>
        </authorList>
    </citation>
    <scope>NUCLEOTIDE SEQUENCE [LARGE SCALE GENOMIC DNA]</scope>
    <source>
        <strain evidence="2">cv. NJ 8807/NJ 8810</strain>
        <tissue evidence="1">Young leaf</tissue>
    </source>
</reference>
<accession>A0ACB7Y770</accession>
<dbReference type="Proteomes" id="UP000828048">
    <property type="component" value="Chromosome 7"/>
</dbReference>
<evidence type="ECO:0000313" key="1">
    <source>
        <dbReference type="EMBL" id="KAH7848859.1"/>
    </source>
</evidence>
<keyword evidence="2" id="KW-1185">Reference proteome</keyword>
<gene>
    <name evidence="1" type="ORF">Vadar_009317</name>
</gene>
<evidence type="ECO:0000313" key="2">
    <source>
        <dbReference type="Proteomes" id="UP000828048"/>
    </source>
</evidence>
<sequence length="186" mass="20628">MRSVEGVIRVANLHQKFYYLACSICNRSTSAYGDNEFQCNYCGVIVPALPKIKFEVQITDLTDSIPAMIFAQVAQEYYGITGADIDTTTMDGCLPMDILDKLSQPRDCSIHLRAQMNDYAGISECKFIVQSIFDTSPSQGLAGSKQPLLLEPLTPNKKARTPKDAAQEITTTSQVEDDLTMKEKQE</sequence>
<protein>
    <submittedName>
        <fullName evidence="1">Uncharacterized protein</fullName>
    </submittedName>
</protein>
<organism evidence="1 2">
    <name type="scientific">Vaccinium darrowii</name>
    <dbReference type="NCBI Taxonomy" id="229202"/>
    <lineage>
        <taxon>Eukaryota</taxon>
        <taxon>Viridiplantae</taxon>
        <taxon>Streptophyta</taxon>
        <taxon>Embryophyta</taxon>
        <taxon>Tracheophyta</taxon>
        <taxon>Spermatophyta</taxon>
        <taxon>Magnoliopsida</taxon>
        <taxon>eudicotyledons</taxon>
        <taxon>Gunneridae</taxon>
        <taxon>Pentapetalae</taxon>
        <taxon>asterids</taxon>
        <taxon>Ericales</taxon>
        <taxon>Ericaceae</taxon>
        <taxon>Vaccinioideae</taxon>
        <taxon>Vaccinieae</taxon>
        <taxon>Vaccinium</taxon>
    </lineage>
</organism>
<dbReference type="EMBL" id="CM037157">
    <property type="protein sequence ID" value="KAH7848859.1"/>
    <property type="molecule type" value="Genomic_DNA"/>
</dbReference>
<name>A0ACB7Y770_9ERIC</name>
<proteinExistence type="predicted"/>